<dbReference type="PANTHER" id="PTHR34448:SF1">
    <property type="entry name" value="BLL6088 PROTEIN"/>
    <property type="match status" value="1"/>
</dbReference>
<accession>A0A3N1XI92</accession>
<dbReference type="GO" id="GO:0006508">
    <property type="term" value="P:proteolysis"/>
    <property type="evidence" value="ECO:0007669"/>
    <property type="project" value="InterPro"/>
</dbReference>
<sequence length="687" mass="79908">MFKEQNEEIKERYELAMNRVADIINEDSVKEPFKDYFEKVASFILQIKELVEMVESSQLAKKSMNELKVLNESLYEDIILENYNVSYANPEYSMKTLGEKYAKLLSFLYAEIRGMIPYAYESRLFDITIYLELFVEIYNYFEEENEHTYKDVKSAIYYFVSDYSEITVKYRIREALDPELSFATDIIMNEDLTDLRYLYSFGEYITENEIAIATYLNNLDESAIEAMAKTYVEGFRKGFELARIDLSKKTTVNIRYSVGFERIVRVAIKEFERLNLKPVIYRAAVASIHKNQHHKIGYYSTSPNKQYDYDHRFDDAIYLDKAFTEQKLVYLRKAYDEYKELAKGYAGPAVMETFGERPFAPINKPEAAKLEDKQQKLAVNYRRDASLIIEDYIKSSEYSFTIIAYPIPEIGEYFEEIFNETVKINTLDYQMYKEIQQSIIDALDQGEYVHILGSGKNMTDIKVKLHELQNPEKESNFENCLADVNIPVGEVFTSPMLTGTNGILHVSKVYLNELEYKELYLTFEDGKIKEYTCGNFGDEEANRNFVKENLMYNRDTLPLGEFAIGTNTTAYVMARKYDIADKLPILIAEKTGPHFAVGDTCYRMSEENKIYNPDGKEIVAKDNECSILRKTEIEKAYFNCHTDITIPYDELGEISVYNHNGDKTVIIKDGKFVLTGTERLNEVFENA</sequence>
<evidence type="ECO:0000313" key="2">
    <source>
        <dbReference type="EMBL" id="ROR26424.1"/>
    </source>
</evidence>
<keyword evidence="1" id="KW-0479">Metal-binding</keyword>
<proteinExistence type="predicted"/>
<name>A0A3N1XI92_9FIRM</name>
<reference evidence="2 3" key="1">
    <citation type="submission" date="2018-11" db="EMBL/GenBank/DDBJ databases">
        <title>Genomic Encyclopedia of Type Strains, Phase IV (KMG-IV): sequencing the most valuable type-strain genomes for metagenomic binning, comparative biology and taxonomic classification.</title>
        <authorList>
            <person name="Goeker M."/>
        </authorList>
    </citation>
    <scope>NUCLEOTIDE SEQUENCE [LARGE SCALE GENOMIC DNA]</scope>
    <source>
        <strain evidence="2 3">DSM 26537</strain>
    </source>
</reference>
<organism evidence="2 3">
    <name type="scientific">Mobilisporobacter senegalensis</name>
    <dbReference type="NCBI Taxonomy" id="1329262"/>
    <lineage>
        <taxon>Bacteria</taxon>
        <taxon>Bacillati</taxon>
        <taxon>Bacillota</taxon>
        <taxon>Clostridia</taxon>
        <taxon>Lachnospirales</taxon>
        <taxon>Lachnospiraceae</taxon>
        <taxon>Mobilisporobacter</taxon>
    </lineage>
</organism>
<comment type="caution">
    <text evidence="2">The sequence shown here is derived from an EMBL/GenBank/DDBJ whole genome shotgun (WGS) entry which is preliminary data.</text>
</comment>
<dbReference type="SUPFAM" id="SSF144052">
    <property type="entry name" value="Thermophilic metalloprotease-like"/>
    <property type="match status" value="1"/>
</dbReference>
<dbReference type="EMBL" id="RJVG01000008">
    <property type="protein sequence ID" value="ROR26424.1"/>
    <property type="molecule type" value="Genomic_DNA"/>
</dbReference>
<keyword evidence="2" id="KW-0031">Aminopeptidase</keyword>
<keyword evidence="3" id="KW-1185">Reference proteome</keyword>
<evidence type="ECO:0000256" key="1">
    <source>
        <dbReference type="ARBA" id="ARBA00022723"/>
    </source>
</evidence>
<dbReference type="Pfam" id="PF02073">
    <property type="entry name" value="Peptidase_M29"/>
    <property type="match status" value="1"/>
</dbReference>
<gene>
    <name evidence="2" type="ORF">EDD66_108147</name>
</gene>
<keyword evidence="2" id="KW-0378">Hydrolase</keyword>
<dbReference type="PANTHER" id="PTHR34448">
    <property type="entry name" value="AMINOPEPTIDASE"/>
    <property type="match status" value="1"/>
</dbReference>
<dbReference type="InterPro" id="IPR000787">
    <property type="entry name" value="Peptidase_M29"/>
</dbReference>
<dbReference type="GO" id="GO:0046872">
    <property type="term" value="F:metal ion binding"/>
    <property type="evidence" value="ECO:0007669"/>
    <property type="project" value="UniProtKB-KW"/>
</dbReference>
<evidence type="ECO:0000313" key="3">
    <source>
        <dbReference type="Proteomes" id="UP000273083"/>
    </source>
</evidence>
<protein>
    <submittedName>
        <fullName evidence="2">Leucyl aminopeptidase (Aminopeptidase T)</fullName>
    </submittedName>
</protein>
<dbReference type="Proteomes" id="UP000273083">
    <property type="component" value="Unassembled WGS sequence"/>
</dbReference>
<dbReference type="InterPro" id="IPR052170">
    <property type="entry name" value="M29_Exopeptidase"/>
</dbReference>
<dbReference type="AlphaFoldDB" id="A0A3N1XI92"/>
<dbReference type="GO" id="GO:0004177">
    <property type="term" value="F:aminopeptidase activity"/>
    <property type="evidence" value="ECO:0007669"/>
    <property type="project" value="UniProtKB-KW"/>
</dbReference>
<keyword evidence="2" id="KW-0645">Protease</keyword>